<evidence type="ECO:0000256" key="7">
    <source>
        <dbReference type="SAM" id="SignalP"/>
    </source>
</evidence>
<organism evidence="8 9">
    <name type="scientific">Pyrrhoderma noxium</name>
    <dbReference type="NCBI Taxonomy" id="2282107"/>
    <lineage>
        <taxon>Eukaryota</taxon>
        <taxon>Fungi</taxon>
        <taxon>Dikarya</taxon>
        <taxon>Basidiomycota</taxon>
        <taxon>Agaricomycotina</taxon>
        <taxon>Agaricomycetes</taxon>
        <taxon>Hymenochaetales</taxon>
        <taxon>Hymenochaetaceae</taxon>
        <taxon>Pyrrhoderma</taxon>
    </lineage>
</organism>
<gene>
    <name evidence="8" type="ORF">PNOK_0365200</name>
</gene>
<dbReference type="Gene3D" id="3.30.230.80">
    <property type="match status" value="1"/>
</dbReference>
<dbReference type="SUPFAM" id="SSF54211">
    <property type="entry name" value="Ribosomal protein S5 domain 2-like"/>
    <property type="match status" value="1"/>
</dbReference>
<evidence type="ECO:0000313" key="9">
    <source>
        <dbReference type="Proteomes" id="UP000217199"/>
    </source>
</evidence>
<dbReference type="CDD" id="cd16927">
    <property type="entry name" value="HATPase_Hsp90-like"/>
    <property type="match status" value="1"/>
</dbReference>
<protein>
    <submittedName>
        <fullName evidence="8">Heat shock Hsp90</fullName>
    </submittedName>
</protein>
<dbReference type="PANTHER" id="PTHR11528">
    <property type="entry name" value="HEAT SHOCK PROTEIN 90 FAMILY MEMBER"/>
    <property type="match status" value="1"/>
</dbReference>
<reference evidence="8 9" key="1">
    <citation type="journal article" date="2017" name="Mol. Ecol.">
        <title>Comparative and population genomic landscape of Phellinus noxius: A hypervariable fungus causing root rot in trees.</title>
        <authorList>
            <person name="Chung C.L."/>
            <person name="Lee T.J."/>
            <person name="Akiba M."/>
            <person name="Lee H.H."/>
            <person name="Kuo T.H."/>
            <person name="Liu D."/>
            <person name="Ke H.M."/>
            <person name="Yokoi T."/>
            <person name="Roa M.B."/>
            <person name="Lu M.J."/>
            <person name="Chang Y.Y."/>
            <person name="Ann P.J."/>
            <person name="Tsai J.N."/>
            <person name="Chen C.Y."/>
            <person name="Tzean S.S."/>
            <person name="Ota Y."/>
            <person name="Hattori T."/>
            <person name="Sahashi N."/>
            <person name="Liou R.F."/>
            <person name="Kikuchi T."/>
            <person name="Tsai I.J."/>
        </authorList>
    </citation>
    <scope>NUCLEOTIDE SEQUENCE [LARGE SCALE GENOMIC DNA]</scope>
    <source>
        <strain evidence="8 9">FFPRI411160</strain>
    </source>
</reference>
<feature type="compositionally biased region" description="Acidic residues" evidence="6">
    <location>
        <begin position="273"/>
        <end position="291"/>
    </location>
</feature>
<dbReference type="Gene3D" id="1.20.120.790">
    <property type="entry name" value="Heat shock protein 90, C-terminal domain"/>
    <property type="match status" value="1"/>
</dbReference>
<dbReference type="InParanoid" id="A0A286UNI2"/>
<dbReference type="Gene3D" id="3.40.50.11260">
    <property type="match status" value="1"/>
</dbReference>
<comment type="similarity">
    <text evidence="1">Belongs to the heat shock protein 90 family.</text>
</comment>
<evidence type="ECO:0000256" key="3">
    <source>
        <dbReference type="ARBA" id="ARBA00022840"/>
    </source>
</evidence>
<comment type="caution">
    <text evidence="8">The sequence shown here is derived from an EMBL/GenBank/DDBJ whole genome shotgun (WGS) entry which is preliminary data.</text>
</comment>
<feature type="binding site" evidence="5">
    <location>
        <position position="114"/>
    </location>
    <ligand>
        <name>ATP</name>
        <dbReference type="ChEBI" id="CHEBI:30616"/>
    </ligand>
</feature>
<feature type="signal peptide" evidence="7">
    <location>
        <begin position="1"/>
        <end position="20"/>
    </location>
</feature>
<feature type="chain" id="PRO_5013594967" evidence="7">
    <location>
        <begin position="21"/>
        <end position="811"/>
    </location>
</feature>
<keyword evidence="4" id="KW-0143">Chaperone</keyword>
<keyword evidence="3 5" id="KW-0067">ATP-binding</keyword>
<evidence type="ECO:0000256" key="1">
    <source>
        <dbReference type="ARBA" id="ARBA00008239"/>
    </source>
</evidence>
<dbReference type="SUPFAM" id="SSF55874">
    <property type="entry name" value="ATPase domain of HSP90 chaperone/DNA topoisomerase II/histidine kinase"/>
    <property type="match status" value="1"/>
</dbReference>
<dbReference type="InterPro" id="IPR001404">
    <property type="entry name" value="Hsp90_fam"/>
</dbReference>
<dbReference type="NCBIfam" id="NF003555">
    <property type="entry name" value="PRK05218.1"/>
    <property type="match status" value="1"/>
</dbReference>
<dbReference type="Proteomes" id="UP000217199">
    <property type="component" value="Unassembled WGS sequence"/>
</dbReference>
<name>A0A286UNI2_9AGAM</name>
<dbReference type="InterPro" id="IPR020575">
    <property type="entry name" value="Hsp90_N"/>
</dbReference>
<feature type="compositionally biased region" description="Basic and acidic residues" evidence="6">
    <location>
        <begin position="292"/>
        <end position="303"/>
    </location>
</feature>
<evidence type="ECO:0000256" key="6">
    <source>
        <dbReference type="SAM" id="MobiDB-lite"/>
    </source>
</evidence>
<dbReference type="GO" id="GO:0051082">
    <property type="term" value="F:unfolded protein binding"/>
    <property type="evidence" value="ECO:0007669"/>
    <property type="project" value="InterPro"/>
</dbReference>
<keyword evidence="2 5" id="KW-0547">Nucleotide-binding</keyword>
<dbReference type="EMBL" id="NBII01000003">
    <property type="protein sequence ID" value="PAV21025.1"/>
    <property type="molecule type" value="Genomic_DNA"/>
</dbReference>
<dbReference type="GO" id="GO:0016887">
    <property type="term" value="F:ATP hydrolysis activity"/>
    <property type="evidence" value="ECO:0007669"/>
    <property type="project" value="InterPro"/>
</dbReference>
<feature type="region of interest" description="Disordered" evidence="6">
    <location>
        <begin position="747"/>
        <end position="785"/>
    </location>
</feature>
<dbReference type="Pfam" id="PF13589">
    <property type="entry name" value="HATPase_c_3"/>
    <property type="match status" value="1"/>
</dbReference>
<dbReference type="SUPFAM" id="SSF110942">
    <property type="entry name" value="HSP90 C-terminal domain"/>
    <property type="match status" value="1"/>
</dbReference>
<keyword evidence="8" id="KW-0346">Stress response</keyword>
<evidence type="ECO:0000256" key="2">
    <source>
        <dbReference type="ARBA" id="ARBA00022741"/>
    </source>
</evidence>
<evidence type="ECO:0000256" key="4">
    <source>
        <dbReference type="ARBA" id="ARBA00023186"/>
    </source>
</evidence>
<dbReference type="GO" id="GO:0140662">
    <property type="term" value="F:ATP-dependent protein folding chaperone"/>
    <property type="evidence" value="ECO:0007669"/>
    <property type="project" value="InterPro"/>
</dbReference>
<dbReference type="Pfam" id="PF00183">
    <property type="entry name" value="HSP90"/>
    <property type="match status" value="1"/>
</dbReference>
<dbReference type="PRINTS" id="PR00775">
    <property type="entry name" value="HEATSHOCK90"/>
</dbReference>
<accession>A0A286UNI2</accession>
<dbReference type="InterPro" id="IPR036890">
    <property type="entry name" value="HATPase_C_sf"/>
</dbReference>
<feature type="binding site" evidence="5">
    <location>
        <position position="59"/>
    </location>
    <ligand>
        <name>ATP</name>
        <dbReference type="ChEBI" id="CHEBI:30616"/>
    </ligand>
</feature>
<dbReference type="FunFam" id="3.30.565.10:FF:000005">
    <property type="entry name" value="Heat shock protein 90"/>
    <property type="match status" value="1"/>
</dbReference>
<evidence type="ECO:0000313" key="8">
    <source>
        <dbReference type="EMBL" id="PAV21025.1"/>
    </source>
</evidence>
<feature type="binding site" evidence="5">
    <location>
        <position position="63"/>
    </location>
    <ligand>
        <name>ATP</name>
        <dbReference type="ChEBI" id="CHEBI:30616"/>
    </ligand>
</feature>
<feature type="binding site" evidence="5">
    <location>
        <position position="109"/>
    </location>
    <ligand>
        <name>ATP</name>
        <dbReference type="ChEBI" id="CHEBI:30616"/>
    </ligand>
</feature>
<feature type="region of interest" description="Disordered" evidence="6">
    <location>
        <begin position="259"/>
        <end position="303"/>
    </location>
</feature>
<keyword evidence="7" id="KW-0732">Signal</keyword>
<dbReference type="Gene3D" id="3.30.565.10">
    <property type="entry name" value="Histidine kinase-like ATPase, C-terminal domain"/>
    <property type="match status" value="1"/>
</dbReference>
<dbReference type="GO" id="GO:0005524">
    <property type="term" value="F:ATP binding"/>
    <property type="evidence" value="ECO:0007669"/>
    <property type="project" value="UniProtKB-KW"/>
</dbReference>
<dbReference type="AlphaFoldDB" id="A0A286UNI2"/>
<dbReference type="OrthoDB" id="28737at2759"/>
<feature type="binding site" evidence="5">
    <location>
        <position position="211"/>
    </location>
    <ligand>
        <name>ATP</name>
        <dbReference type="ChEBI" id="CHEBI:30616"/>
    </ligand>
</feature>
<dbReference type="HAMAP" id="MF_00505">
    <property type="entry name" value="HSP90"/>
    <property type="match status" value="1"/>
</dbReference>
<feature type="binding site" evidence="5">
    <location>
        <position position="429"/>
    </location>
    <ligand>
        <name>ATP</name>
        <dbReference type="ChEBI" id="CHEBI:30616"/>
    </ligand>
</feature>
<dbReference type="InterPro" id="IPR037196">
    <property type="entry name" value="HSP90_C"/>
</dbReference>
<keyword evidence="9" id="KW-1185">Reference proteome</keyword>
<feature type="binding site" evidence="5">
    <location>
        <position position="122"/>
    </location>
    <ligand>
        <name>ATP</name>
        <dbReference type="ChEBI" id="CHEBI:30616"/>
    </ligand>
</feature>
<proteinExistence type="inferred from homology"/>
<dbReference type="PIRSF" id="PIRSF002583">
    <property type="entry name" value="Hsp90"/>
    <property type="match status" value="1"/>
</dbReference>
<sequence>MRILRSFLLSLTFISAYAVAQDVNTDAPKQKHNYQSDVARLRKIVINSLYSHQEVFLRELISNSNDALEKLRLTSLTDKQVWDGSEPLNITIKAVKDENGKGGRIIISDTGIGMTPEELTANLGTLAKSGTTEFLQRAENSDGTNTGNLIGAFGLGFYSSFLVADRVFVASLAPKSEKNPKPVQHIFSSSSEESSFEVYPDPRGNTLGRGTEITLVLKEDAAEFLDTQTLQKLVNKHSGFSSSFPIYLWHEYDDVVPVEDEEEPIQEKKDTVDTDSDEDEALVEDVLEEEPKEEKEEKEKKTKTVHVEEWMHINPLPPVWTRDPKEVDDNDYSLLYQATFRDFSTPLAWQHFSGDTGSGVSFKALIFIPSRLDEKFWSENVLGPTKDVRLLVKRVFITNDLGSEDPLPKWISWIKAIIDADDLPLNVSRETLQQTKFLKQIKQIIVKRVIQLLTKLAEDEPEKFSKFQETFGPVVKLGAVEDGPNREKLAALARFHTTQREATSLDQYLENRKQGQKQIFYLADVGKPIDSLKKSVFVEKLAARGYEVLLVNEPLDEVLFQHLKRWKKISFQDVAKSGLKFGDEELDAEEEKENQREIEQRLKPLLSWLKIQVNNVVRDVVISNRLVTSPCAIVADEHGYTANVEKLINAANRKKSGPDLMHEYAKRQKVLEINPRSPLIEGLLRRVEQLPEGDEERDLEAEAELEEVATILIDGALVRSGFDVPDSDEFFARVDRVLRRSLGVSETAKADASVKPAPPVDPESPFDEEQEPQKKGTPFLQVPDEWKDQLSIEIEEVPDDEPLSSVPHDEL</sequence>
<dbReference type="STRING" id="2282107.A0A286UNI2"/>
<feature type="binding site" evidence="5">
    <location>
        <position position="128"/>
    </location>
    <ligand>
        <name>ATP</name>
        <dbReference type="ChEBI" id="CHEBI:30616"/>
    </ligand>
</feature>
<evidence type="ECO:0000256" key="5">
    <source>
        <dbReference type="PIRSR" id="PIRSR002583-1"/>
    </source>
</evidence>
<dbReference type="InterPro" id="IPR020568">
    <property type="entry name" value="Ribosomal_Su5_D2-typ_SF"/>
</dbReference>
<feature type="binding site" evidence="5">
    <location>
        <begin position="129"/>
        <end position="130"/>
    </location>
    <ligand>
        <name>ATP</name>
        <dbReference type="ChEBI" id="CHEBI:30616"/>
    </ligand>
</feature>